<evidence type="ECO:0000313" key="2">
    <source>
        <dbReference type="EMBL" id="PHZ09914.1"/>
    </source>
</evidence>
<proteinExistence type="predicted"/>
<dbReference type="GeneID" id="35446196"/>
<reference evidence="2 3" key="1">
    <citation type="journal article" date="2016" name="Proc. Natl. Acad. Sci. U.S.A.">
        <title>Lipid metabolic changes in an early divergent fungus govern the establishment of a mutualistic symbiosis with endobacteria.</title>
        <authorList>
            <person name="Lastovetsky O.A."/>
            <person name="Gaspar M.L."/>
            <person name="Mondo S.J."/>
            <person name="LaButti K.M."/>
            <person name="Sandor L."/>
            <person name="Grigoriev I.V."/>
            <person name="Henry S.A."/>
            <person name="Pawlowska T.E."/>
        </authorList>
    </citation>
    <scope>NUCLEOTIDE SEQUENCE [LARGE SCALE GENOMIC DNA]</scope>
    <source>
        <strain evidence="2 3">ATCC 52813</strain>
    </source>
</reference>
<dbReference type="EMBL" id="KZ303856">
    <property type="protein sequence ID" value="PHZ09914.1"/>
    <property type="molecule type" value="Genomic_DNA"/>
</dbReference>
<gene>
    <name evidence="2" type="ORF">RHIMIDRAFT_40445</name>
</gene>
<dbReference type="RefSeq" id="XP_023463622.1">
    <property type="nucleotide sequence ID" value="XM_023615208.1"/>
</dbReference>
<feature type="region of interest" description="Disordered" evidence="1">
    <location>
        <begin position="13"/>
        <end position="71"/>
    </location>
</feature>
<name>A0A2G4SMB3_RHIZD</name>
<keyword evidence="3" id="KW-1185">Reference proteome</keyword>
<sequence length="162" mass="17671">MLCQEAAAITASINDDDANNDSNDNKGMTTSSSSSPAIQDNESILSSPIPTTSSTTAPLDTNATTTTTEAPPRFPWLTGDFDVVDAFYWYRCSVIQQAKDSLLQIEKSVHELLSLSHILLLAPISTVMPCCILSIKPNSTNYTIPSWQNHWMIASHGQMTFT</sequence>
<accession>A0A2G4SMB3</accession>
<feature type="compositionally biased region" description="Low complexity" evidence="1">
    <location>
        <begin position="43"/>
        <end position="71"/>
    </location>
</feature>
<evidence type="ECO:0000256" key="1">
    <source>
        <dbReference type="SAM" id="MobiDB-lite"/>
    </source>
</evidence>
<dbReference type="Proteomes" id="UP000242254">
    <property type="component" value="Unassembled WGS sequence"/>
</dbReference>
<organism evidence="2 3">
    <name type="scientific">Rhizopus microsporus ATCC 52813</name>
    <dbReference type="NCBI Taxonomy" id="1340429"/>
    <lineage>
        <taxon>Eukaryota</taxon>
        <taxon>Fungi</taxon>
        <taxon>Fungi incertae sedis</taxon>
        <taxon>Mucoromycota</taxon>
        <taxon>Mucoromycotina</taxon>
        <taxon>Mucoromycetes</taxon>
        <taxon>Mucorales</taxon>
        <taxon>Mucorineae</taxon>
        <taxon>Rhizopodaceae</taxon>
        <taxon>Rhizopus</taxon>
    </lineage>
</organism>
<evidence type="ECO:0000313" key="3">
    <source>
        <dbReference type="Proteomes" id="UP000242254"/>
    </source>
</evidence>
<protein>
    <submittedName>
        <fullName evidence="2">Uncharacterized protein</fullName>
    </submittedName>
</protein>
<feature type="compositionally biased region" description="Polar residues" evidence="1">
    <location>
        <begin position="26"/>
        <end position="42"/>
    </location>
</feature>
<dbReference type="AlphaFoldDB" id="A0A2G4SMB3"/>